<gene>
    <name evidence="2" type="ORF">AMAG_18959</name>
</gene>
<evidence type="ECO:0000313" key="2">
    <source>
        <dbReference type="EMBL" id="KNE63164.1"/>
    </source>
</evidence>
<feature type="region of interest" description="Disordered" evidence="1">
    <location>
        <begin position="257"/>
        <end position="325"/>
    </location>
</feature>
<dbReference type="EMBL" id="GG745341">
    <property type="protein sequence ID" value="KNE63164.1"/>
    <property type="molecule type" value="Genomic_DNA"/>
</dbReference>
<evidence type="ECO:0000313" key="3">
    <source>
        <dbReference type="Proteomes" id="UP000054350"/>
    </source>
</evidence>
<sequence>MMDSPPPPAACSGSTTSSAGGPPANPAPVGLVVTNDRFNLIWRSQHNLCLRTSGEACVAPVSPLAAWKHDLASLAADANPGTTLAPHAALLADVTTSPSGAVRSAGGAYLGVALDGSDATARARAFAWADQVAKMQARGDWVAERAAHPAAPTAWTLSSVVSTIAALVALAEPADVVVVVAAARRSSPTLSRNRPPTELYLPLATASAAATAMADGKSAPDPTQGAHAVYGAKCVPLADGYMVVMEHVRVVPLGATALADDPRPPTRSVAAPPPPPADETAADAYWPANAPANAPAHDWHHHHHHHHHHYPGPSHAPPPPAVDYGHYHHAPPPSWGWDAGYPLTPNGAGPPTPYGAPPPPPAAADWQTWYRDAPAWHAHDAPPPPPPVPPPADPTAADPTATRRKRARIRHPADAFTTCCRC</sequence>
<dbReference type="AlphaFoldDB" id="A0A0L0SLA0"/>
<evidence type="ECO:0000256" key="1">
    <source>
        <dbReference type="SAM" id="MobiDB-lite"/>
    </source>
</evidence>
<organism evidence="2 3">
    <name type="scientific">Allomyces macrogynus (strain ATCC 38327)</name>
    <name type="common">Allomyces javanicus var. macrogynus</name>
    <dbReference type="NCBI Taxonomy" id="578462"/>
    <lineage>
        <taxon>Eukaryota</taxon>
        <taxon>Fungi</taxon>
        <taxon>Fungi incertae sedis</taxon>
        <taxon>Blastocladiomycota</taxon>
        <taxon>Blastocladiomycetes</taxon>
        <taxon>Blastocladiales</taxon>
        <taxon>Blastocladiaceae</taxon>
        <taxon>Allomyces</taxon>
    </lineage>
</organism>
<keyword evidence="3" id="KW-1185">Reference proteome</keyword>
<dbReference type="Proteomes" id="UP000054350">
    <property type="component" value="Unassembled WGS sequence"/>
</dbReference>
<proteinExistence type="predicted"/>
<feature type="region of interest" description="Disordered" evidence="1">
    <location>
        <begin position="377"/>
        <end position="409"/>
    </location>
</feature>
<feature type="compositionally biased region" description="Low complexity" evidence="1">
    <location>
        <begin position="10"/>
        <end position="28"/>
    </location>
</feature>
<feature type="compositionally biased region" description="Pro residues" evidence="1">
    <location>
        <begin position="381"/>
        <end position="393"/>
    </location>
</feature>
<reference evidence="3" key="2">
    <citation type="submission" date="2009-11" db="EMBL/GenBank/DDBJ databases">
        <title>The Genome Sequence of Allomyces macrogynus strain ATCC 38327.</title>
        <authorList>
            <consortium name="The Broad Institute Genome Sequencing Platform"/>
            <person name="Russ C."/>
            <person name="Cuomo C."/>
            <person name="Shea T."/>
            <person name="Young S.K."/>
            <person name="Zeng Q."/>
            <person name="Koehrsen M."/>
            <person name="Haas B."/>
            <person name="Borodovsky M."/>
            <person name="Guigo R."/>
            <person name="Alvarado L."/>
            <person name="Berlin A."/>
            <person name="Borenstein D."/>
            <person name="Chen Z."/>
            <person name="Engels R."/>
            <person name="Freedman E."/>
            <person name="Gellesch M."/>
            <person name="Goldberg J."/>
            <person name="Griggs A."/>
            <person name="Gujja S."/>
            <person name="Heiman D."/>
            <person name="Hepburn T."/>
            <person name="Howarth C."/>
            <person name="Jen D."/>
            <person name="Larson L."/>
            <person name="Lewis B."/>
            <person name="Mehta T."/>
            <person name="Park D."/>
            <person name="Pearson M."/>
            <person name="Roberts A."/>
            <person name="Saif S."/>
            <person name="Shenoy N."/>
            <person name="Sisk P."/>
            <person name="Stolte C."/>
            <person name="Sykes S."/>
            <person name="Walk T."/>
            <person name="White J."/>
            <person name="Yandava C."/>
            <person name="Burger G."/>
            <person name="Gray M.W."/>
            <person name="Holland P.W.H."/>
            <person name="King N."/>
            <person name="Lang F.B.F."/>
            <person name="Roger A.J."/>
            <person name="Ruiz-Trillo I."/>
            <person name="Lander E."/>
            <person name="Nusbaum C."/>
        </authorList>
    </citation>
    <scope>NUCLEOTIDE SEQUENCE [LARGE SCALE GENOMIC DNA]</scope>
    <source>
        <strain evidence="3">ATCC 38327</strain>
    </source>
</reference>
<reference evidence="2 3" key="1">
    <citation type="submission" date="2009-11" db="EMBL/GenBank/DDBJ databases">
        <title>Annotation of Allomyces macrogynus ATCC 38327.</title>
        <authorList>
            <consortium name="The Broad Institute Genome Sequencing Platform"/>
            <person name="Russ C."/>
            <person name="Cuomo C."/>
            <person name="Burger G."/>
            <person name="Gray M.W."/>
            <person name="Holland P.W.H."/>
            <person name="King N."/>
            <person name="Lang F.B.F."/>
            <person name="Roger A.J."/>
            <person name="Ruiz-Trillo I."/>
            <person name="Young S.K."/>
            <person name="Zeng Q."/>
            <person name="Gargeya S."/>
            <person name="Fitzgerald M."/>
            <person name="Haas B."/>
            <person name="Abouelleil A."/>
            <person name="Alvarado L."/>
            <person name="Arachchi H.M."/>
            <person name="Berlin A."/>
            <person name="Chapman S.B."/>
            <person name="Gearin G."/>
            <person name="Goldberg J."/>
            <person name="Griggs A."/>
            <person name="Gujja S."/>
            <person name="Hansen M."/>
            <person name="Heiman D."/>
            <person name="Howarth C."/>
            <person name="Larimer J."/>
            <person name="Lui A."/>
            <person name="MacDonald P.J.P."/>
            <person name="McCowen C."/>
            <person name="Montmayeur A."/>
            <person name="Murphy C."/>
            <person name="Neiman D."/>
            <person name="Pearson M."/>
            <person name="Priest M."/>
            <person name="Roberts A."/>
            <person name="Saif S."/>
            <person name="Shea T."/>
            <person name="Sisk P."/>
            <person name="Stolte C."/>
            <person name="Sykes S."/>
            <person name="Wortman J."/>
            <person name="Nusbaum C."/>
            <person name="Birren B."/>
        </authorList>
    </citation>
    <scope>NUCLEOTIDE SEQUENCE [LARGE SCALE GENOMIC DNA]</scope>
    <source>
        <strain evidence="2 3">ATCC 38327</strain>
    </source>
</reference>
<name>A0A0L0SLA0_ALLM3</name>
<dbReference type="VEuPathDB" id="FungiDB:AMAG_18959"/>
<feature type="region of interest" description="Disordered" evidence="1">
    <location>
        <begin position="1"/>
        <end position="28"/>
    </location>
</feature>
<protein>
    <submittedName>
        <fullName evidence="2">Uncharacterized protein</fullName>
    </submittedName>
</protein>
<feature type="compositionally biased region" description="Basic residues" evidence="1">
    <location>
        <begin position="299"/>
        <end position="310"/>
    </location>
</feature>
<feature type="compositionally biased region" description="Low complexity" evidence="1">
    <location>
        <begin position="278"/>
        <end position="296"/>
    </location>
</feature>
<accession>A0A0L0SLA0</accession>